<keyword evidence="6 9" id="KW-0472">Membrane</keyword>
<dbReference type="PANTHER" id="PTHR46084:SF12">
    <property type="entry name" value="LRR RECEPTOR-LIKE SERINE_THREONINE-PROTEIN KINASE MRH1 ISOFORM X1-RELATED"/>
    <property type="match status" value="1"/>
</dbReference>
<dbReference type="Gene3D" id="1.10.510.10">
    <property type="entry name" value="Transferase(Phosphotransferase) domain 1"/>
    <property type="match status" value="1"/>
</dbReference>
<feature type="domain" description="Protein kinase" evidence="10">
    <location>
        <begin position="390"/>
        <end position="691"/>
    </location>
</feature>
<dbReference type="GO" id="GO:0012505">
    <property type="term" value="C:endomembrane system"/>
    <property type="evidence" value="ECO:0007669"/>
    <property type="project" value="UniProtKB-SubCell"/>
</dbReference>
<evidence type="ECO:0000256" key="5">
    <source>
        <dbReference type="ARBA" id="ARBA00022989"/>
    </source>
</evidence>
<protein>
    <recommendedName>
        <fullName evidence="10">Protein kinase domain-containing protein</fullName>
    </recommendedName>
</protein>
<evidence type="ECO:0000256" key="3">
    <source>
        <dbReference type="ARBA" id="ARBA00022729"/>
    </source>
</evidence>
<dbReference type="GeneID" id="101244735"/>
<evidence type="ECO:0000256" key="6">
    <source>
        <dbReference type="ARBA" id="ARBA00023136"/>
    </source>
</evidence>
<feature type="transmembrane region" description="Helical" evidence="9">
    <location>
        <begin position="363"/>
        <end position="384"/>
    </location>
</feature>
<name>A0A3Q7F4Z6_SOLLC</name>
<evidence type="ECO:0000256" key="4">
    <source>
        <dbReference type="ARBA" id="ARBA00022737"/>
    </source>
</evidence>
<dbReference type="FunFam" id="3.30.200.20:FF:000489">
    <property type="entry name" value="Inactive receptor-like serine/threonine-protein kinase"/>
    <property type="match status" value="1"/>
</dbReference>
<dbReference type="SMR" id="A0A3Q7F4Z6"/>
<dbReference type="Proteomes" id="UP000004994">
    <property type="component" value="Chromosome 2"/>
</dbReference>
<dbReference type="InParanoid" id="A0A3Q7F4Z6"/>
<keyword evidence="2 9" id="KW-0812">Transmembrane</keyword>
<evidence type="ECO:0000313" key="12">
    <source>
        <dbReference type="Proteomes" id="UP000004994"/>
    </source>
</evidence>
<dbReference type="FunCoup" id="A0A3Q7F4Z6">
    <property type="interactions" value="390"/>
</dbReference>
<dbReference type="InterPro" id="IPR013210">
    <property type="entry name" value="LRR_N_plant-typ"/>
</dbReference>
<proteinExistence type="predicted"/>
<evidence type="ECO:0000256" key="1">
    <source>
        <dbReference type="ARBA" id="ARBA00022614"/>
    </source>
</evidence>
<dbReference type="OMA" id="NNNFQWP"/>
<dbReference type="GO" id="GO:0004674">
    <property type="term" value="F:protein serine/threonine kinase activity"/>
    <property type="evidence" value="ECO:0007669"/>
    <property type="project" value="UniProtKB-EC"/>
</dbReference>
<dbReference type="PROSITE" id="PS50011">
    <property type="entry name" value="PROTEIN_KINASE_DOM"/>
    <property type="match status" value="1"/>
</dbReference>
<dbReference type="Gramene" id="Solyc02g076660.3.1">
    <property type="protein sequence ID" value="Solyc02g076660.3.1"/>
    <property type="gene ID" value="Solyc02g076660.3"/>
</dbReference>
<dbReference type="Pfam" id="PF07714">
    <property type="entry name" value="PK_Tyr_Ser-Thr"/>
    <property type="match status" value="1"/>
</dbReference>
<dbReference type="InterPro" id="IPR001245">
    <property type="entry name" value="Ser-Thr/Tyr_kinase_cat_dom"/>
</dbReference>
<dbReference type="InterPro" id="IPR011009">
    <property type="entry name" value="Kinase-like_dom_sf"/>
</dbReference>
<dbReference type="PANTHER" id="PTHR46084">
    <property type="entry name" value="PROTEIN MALE DISCOVERER 2"/>
    <property type="match status" value="1"/>
</dbReference>
<dbReference type="InterPro" id="IPR055414">
    <property type="entry name" value="LRR_R13L4/SHOC2-like"/>
</dbReference>
<dbReference type="STRING" id="4081.A0A3Q7F4Z6"/>
<dbReference type="EnsemblPlants" id="Solyc02g076660.3.1">
    <property type="protein sequence ID" value="Solyc02g076660.3.1"/>
    <property type="gene ID" value="Solyc02g076660.3"/>
</dbReference>
<keyword evidence="12" id="KW-1185">Reference proteome</keyword>
<evidence type="ECO:0000313" key="11">
    <source>
        <dbReference type="EnsemblPlants" id="Solyc02g076660.3.1"/>
    </source>
</evidence>
<gene>
    <name evidence="11" type="primary">LOC101244735</name>
</gene>
<evidence type="ECO:0000256" key="9">
    <source>
        <dbReference type="SAM" id="Phobius"/>
    </source>
</evidence>
<dbReference type="KEGG" id="sly:101244735"/>
<dbReference type="PaxDb" id="4081-Solyc02g076660.2.1"/>
<dbReference type="Pfam" id="PF23598">
    <property type="entry name" value="LRR_14"/>
    <property type="match status" value="1"/>
</dbReference>
<dbReference type="RefSeq" id="XP_010316819.1">
    <property type="nucleotide sequence ID" value="XM_010318517.4"/>
</dbReference>
<sequence length="718" mass="79835">MVLQAMGGRWNTYGIKLSYLTLLIIILNIRGCCSLNSEGLALLRFRVKVDSDPYGILENWNSDHCDPCLWSGVQCMDGRVQILDLHGYSLKGKLAPELGNLTHLKSLVLSENRLFGAIPKEFGRLRMLEVLDMRDNNLSGRIPAVIGDLQSLRTLLICDNNFEGKIPLEIGRLHLLSDLQFDDYLNSGVVAGTGCINRKFGYCIWHGSLRPCKTIGSFVKPIKGMLAWYFSFFTLFPRFLDAQEDFCSDNLPSTARPHDIHAVEYQANVERRKLAEQSSNLAAAPANGGKPLGPVHPVASSRSSGSFRAVPSTEGAPPPPFTTPSRTPPEHHPPPNPGGHSNGAFKQPIASQSPPGGKSGSTWKYIGIGIGAFLVAIFVFLILICKSKAAQTIRPWKTGLSGQLQKAFITGVPKLNRTELENACEDFSNIVCHQDTFTVYKGTLSSGVEIAVVSTAINSLKDWSKRSELAFRKKIDSLSRINHKNFVNLIGYCEEDEPFTRMMVFEYATNGTLYEHLHDDELEPLDWAARVRAIMGTAYCLEYMHNLNPPLSHSDVNSQSIFFTDDYAAKITELAFWSDIMVKSKSSSSDLENSELPPLSDPETNVYNFGILLLEVISGKSPYTERDSLLSWAEQCINDRQNLKSLVDPKLKSFKNNELTVMCEVMRECVGEDSRKRPTIKEVIKKLREAIDISPDAAVPRLSPLWWAELEILSSEAA</sequence>
<evidence type="ECO:0000259" key="10">
    <source>
        <dbReference type="PROSITE" id="PS50011"/>
    </source>
</evidence>
<dbReference type="FunFam" id="3.80.10.10:FF:000627">
    <property type="entry name" value="Probable leucine-rich repeat receptor-like protein kinase At2g33170"/>
    <property type="match status" value="1"/>
</dbReference>
<evidence type="ECO:0000256" key="7">
    <source>
        <dbReference type="ARBA" id="ARBA00046288"/>
    </source>
</evidence>
<organism evidence="11">
    <name type="scientific">Solanum lycopersicum</name>
    <name type="common">Tomato</name>
    <name type="synonym">Lycopersicon esculentum</name>
    <dbReference type="NCBI Taxonomy" id="4081"/>
    <lineage>
        <taxon>Eukaryota</taxon>
        <taxon>Viridiplantae</taxon>
        <taxon>Streptophyta</taxon>
        <taxon>Embryophyta</taxon>
        <taxon>Tracheophyta</taxon>
        <taxon>Spermatophyta</taxon>
        <taxon>Magnoliopsida</taxon>
        <taxon>eudicotyledons</taxon>
        <taxon>Gunneridae</taxon>
        <taxon>Pentapetalae</taxon>
        <taxon>asterids</taxon>
        <taxon>lamiids</taxon>
        <taxon>Solanales</taxon>
        <taxon>Solanaceae</taxon>
        <taxon>Solanoideae</taxon>
        <taxon>Solaneae</taxon>
        <taxon>Solanum</taxon>
        <taxon>Solanum subgen. Lycopersicon</taxon>
    </lineage>
</organism>
<reference evidence="11" key="2">
    <citation type="submission" date="2019-01" db="UniProtKB">
        <authorList>
            <consortium name="EnsemblPlants"/>
        </authorList>
    </citation>
    <scope>IDENTIFICATION</scope>
    <source>
        <strain evidence="11">cv. Heinz 1706</strain>
    </source>
</reference>
<comment type="subcellular location">
    <subcellularLocation>
        <location evidence="7">Endomembrane system</location>
        <topology evidence="7">Single-pass type I membrane protein</topology>
    </subcellularLocation>
</comment>
<keyword evidence="5 9" id="KW-1133">Transmembrane helix</keyword>
<evidence type="ECO:0000256" key="8">
    <source>
        <dbReference type="SAM" id="MobiDB-lite"/>
    </source>
</evidence>
<dbReference type="AlphaFoldDB" id="A0A3Q7F4Z6"/>
<dbReference type="InterPro" id="IPR032675">
    <property type="entry name" value="LRR_dom_sf"/>
</dbReference>
<dbReference type="OrthoDB" id="291737at2759"/>
<dbReference type="SUPFAM" id="SSF52058">
    <property type="entry name" value="L domain-like"/>
    <property type="match status" value="1"/>
</dbReference>
<keyword evidence="3" id="KW-0732">Signal</keyword>
<reference evidence="11" key="1">
    <citation type="journal article" date="2012" name="Nature">
        <title>The tomato genome sequence provides insights into fleshy fruit evolution.</title>
        <authorList>
            <consortium name="Tomato Genome Consortium"/>
        </authorList>
    </citation>
    <scope>NUCLEOTIDE SEQUENCE [LARGE SCALE GENOMIC DNA]</scope>
    <source>
        <strain evidence="11">cv. Heinz 1706</strain>
    </source>
</reference>
<dbReference type="InterPro" id="IPR000719">
    <property type="entry name" value="Prot_kinase_dom"/>
</dbReference>
<evidence type="ECO:0000256" key="2">
    <source>
        <dbReference type="ARBA" id="ARBA00022692"/>
    </source>
</evidence>
<dbReference type="GO" id="GO:0005524">
    <property type="term" value="F:ATP binding"/>
    <property type="evidence" value="ECO:0007669"/>
    <property type="project" value="InterPro"/>
</dbReference>
<keyword evidence="4" id="KW-0677">Repeat</keyword>
<dbReference type="SUPFAM" id="SSF56112">
    <property type="entry name" value="Protein kinase-like (PK-like)"/>
    <property type="match status" value="1"/>
</dbReference>
<feature type="region of interest" description="Disordered" evidence="8">
    <location>
        <begin position="274"/>
        <end position="357"/>
    </location>
</feature>
<accession>A0A3Q7F4Z6</accession>
<dbReference type="Gene3D" id="3.30.200.20">
    <property type="entry name" value="Phosphorylase Kinase, domain 1"/>
    <property type="match status" value="1"/>
</dbReference>
<keyword evidence="1" id="KW-0433">Leucine-rich repeat</keyword>
<dbReference type="Gene3D" id="3.80.10.10">
    <property type="entry name" value="Ribonuclease Inhibitor"/>
    <property type="match status" value="1"/>
</dbReference>
<dbReference type="Pfam" id="PF08263">
    <property type="entry name" value="LRRNT_2"/>
    <property type="match status" value="1"/>
</dbReference>